<evidence type="ECO:0000313" key="2">
    <source>
        <dbReference type="Proteomes" id="UP000236544"/>
    </source>
</evidence>
<keyword evidence="2" id="KW-1185">Reference proteome</keyword>
<proteinExistence type="predicted"/>
<accession>A0A0P1KTH1</accession>
<evidence type="ECO:0000313" key="1">
    <source>
        <dbReference type="EMBL" id="CUS23348.1"/>
    </source>
</evidence>
<sequence>MTSTRMSKGRLLGSRVRQLIVEVMTRNVVPDLYPYWISPSYSGKLSYIAFYLAARAICIEEKRKSGTWPLEALHPVKSQEQSEVLRDWERLNFSKDTVPSVYLVAVRLLIRRSLKCSLISSTEEAKRLVLSAIGPDLDSVRDILRFESVNSILGSLRNMQQAAHFLSLYWHQVP</sequence>
<gene>
    <name evidence="1" type="ORF">LAQU0_S09e02740g</name>
</gene>
<organism evidence="1 2">
    <name type="scientific">Lachancea quebecensis</name>
    <dbReference type="NCBI Taxonomy" id="1654605"/>
    <lineage>
        <taxon>Eukaryota</taxon>
        <taxon>Fungi</taxon>
        <taxon>Dikarya</taxon>
        <taxon>Ascomycota</taxon>
        <taxon>Saccharomycotina</taxon>
        <taxon>Saccharomycetes</taxon>
        <taxon>Saccharomycetales</taxon>
        <taxon>Saccharomycetaceae</taxon>
        <taxon>Lachancea</taxon>
    </lineage>
</organism>
<reference evidence="2" key="1">
    <citation type="submission" date="2015-10" db="EMBL/GenBank/DDBJ databases">
        <authorList>
            <person name="Devillers H."/>
        </authorList>
    </citation>
    <scope>NUCLEOTIDE SEQUENCE [LARGE SCALE GENOMIC DNA]</scope>
</reference>
<dbReference type="AlphaFoldDB" id="A0A0P1KTH1"/>
<dbReference type="EMBL" id="LN890527">
    <property type="protein sequence ID" value="CUS23348.1"/>
    <property type="molecule type" value="Genomic_DNA"/>
</dbReference>
<protein>
    <submittedName>
        <fullName evidence="1">LAQU0S09e02740g1_1</fullName>
    </submittedName>
</protein>
<dbReference type="Proteomes" id="UP000236544">
    <property type="component" value="Unassembled WGS sequence"/>
</dbReference>
<name>A0A0P1KTH1_9SACH</name>